<evidence type="ECO:0000256" key="2">
    <source>
        <dbReference type="ARBA" id="ARBA00022741"/>
    </source>
</evidence>
<dbReference type="GO" id="GO:0007165">
    <property type="term" value="P:signal transduction"/>
    <property type="evidence" value="ECO:0000318"/>
    <property type="project" value="GO_Central"/>
</dbReference>
<keyword evidence="7" id="KW-0418">Kinase</keyword>
<dbReference type="GO" id="GO:0004674">
    <property type="term" value="F:protein serine/threonine kinase activity"/>
    <property type="evidence" value="ECO:0000318"/>
    <property type="project" value="GO_Central"/>
</dbReference>
<dbReference type="VEuPathDB" id="TrichDB:TVAG_367390"/>
<dbReference type="SUPFAM" id="SSF56112">
    <property type="entry name" value="Protein kinase-like (PK-like)"/>
    <property type="match status" value="1"/>
</dbReference>
<dbReference type="STRING" id="5722.A2F5P7"/>
<sequence length="355" mass="39851">MAKAPGQDTPGPVSLEIGTRVCDYIIGPKIGQGAFGEIYCAIDQNTGILWALKTESSLVNKKVLPYEYQVLDKIQESPHFPRVGMMGTGPEYSFFSMELLGPSISHILKSIPGNKFTFSTAIRASYHMLKCIEALHIYGYVHRDIKPGNILTREGTEHPLCLIDFGLARCFVNPETGMHLLQRPPSGFRGTRAYASLHAHYGEDLARRDDVISWFYSAYEFITGTLPWKKSSDSSETQQMKEHFDPSEALSTIAPEMIKVWKHILTLEFMDMPNYGLCYRAMAAICKRCNIKLNDPFDWGAYLHSHRQKVAQSLKSFGDKLNGPVHGYIVRTQPGQSNAKGLDELEGDEDQCYIA</sequence>
<dbReference type="InterPro" id="IPR017441">
    <property type="entry name" value="Protein_kinase_ATP_BS"/>
</dbReference>
<dbReference type="Proteomes" id="UP000001542">
    <property type="component" value="Unassembled WGS sequence"/>
</dbReference>
<dbReference type="RefSeq" id="XP_001312677.1">
    <property type="nucleotide sequence ID" value="XM_001312676.1"/>
</dbReference>
<accession>A2F5P7</accession>
<proteinExistence type="inferred from homology"/>
<dbReference type="Gene3D" id="1.10.510.10">
    <property type="entry name" value="Transferase(Phosphotransferase) domain 1"/>
    <property type="match status" value="1"/>
</dbReference>
<dbReference type="InterPro" id="IPR008271">
    <property type="entry name" value="Ser/Thr_kinase_AS"/>
</dbReference>
<name>A2F5P7_TRIV3</name>
<evidence type="ECO:0000259" key="6">
    <source>
        <dbReference type="PROSITE" id="PS50011"/>
    </source>
</evidence>
<evidence type="ECO:0000256" key="1">
    <source>
        <dbReference type="ARBA" id="ARBA00012513"/>
    </source>
</evidence>
<dbReference type="VEuPathDB" id="TrichDB:TVAGG3_0977290"/>
<dbReference type="KEGG" id="tva:4757561"/>
<comment type="similarity">
    <text evidence="5">Belongs to the protein kinase superfamily.</text>
</comment>
<dbReference type="InterPro" id="IPR050235">
    <property type="entry name" value="CK1_Ser-Thr_kinase"/>
</dbReference>
<dbReference type="PROSITE" id="PS50011">
    <property type="entry name" value="PROTEIN_KINASE_DOM"/>
    <property type="match status" value="1"/>
</dbReference>
<gene>
    <name evidence="7" type="ORF">TVAG_367390</name>
</gene>
<keyword evidence="3 4" id="KW-0067">ATP-binding</keyword>
<feature type="binding site" evidence="4">
    <location>
        <position position="53"/>
    </location>
    <ligand>
        <name>ATP</name>
        <dbReference type="ChEBI" id="CHEBI:30616"/>
    </ligand>
</feature>
<dbReference type="InterPro" id="IPR000719">
    <property type="entry name" value="Prot_kinase_dom"/>
</dbReference>
<dbReference type="InterPro" id="IPR011009">
    <property type="entry name" value="Kinase-like_dom_sf"/>
</dbReference>
<dbReference type="OrthoDB" id="5979581at2759"/>
<dbReference type="InParanoid" id="A2F5P7"/>
<organism evidence="7 8">
    <name type="scientific">Trichomonas vaginalis (strain ATCC PRA-98 / G3)</name>
    <dbReference type="NCBI Taxonomy" id="412133"/>
    <lineage>
        <taxon>Eukaryota</taxon>
        <taxon>Metamonada</taxon>
        <taxon>Parabasalia</taxon>
        <taxon>Trichomonadida</taxon>
        <taxon>Trichomonadidae</taxon>
        <taxon>Trichomonas</taxon>
    </lineage>
</organism>
<keyword evidence="2 4" id="KW-0547">Nucleotide-binding</keyword>
<evidence type="ECO:0000256" key="3">
    <source>
        <dbReference type="ARBA" id="ARBA00022840"/>
    </source>
</evidence>
<dbReference type="PROSITE" id="PS00108">
    <property type="entry name" value="PROTEIN_KINASE_ST"/>
    <property type="match status" value="1"/>
</dbReference>
<dbReference type="GO" id="GO:0005524">
    <property type="term" value="F:ATP binding"/>
    <property type="evidence" value="ECO:0007669"/>
    <property type="project" value="UniProtKB-UniRule"/>
</dbReference>
<keyword evidence="7" id="KW-0808">Transferase</keyword>
<reference evidence="7" key="1">
    <citation type="submission" date="2006-10" db="EMBL/GenBank/DDBJ databases">
        <authorList>
            <person name="Amadeo P."/>
            <person name="Zhao Q."/>
            <person name="Wortman J."/>
            <person name="Fraser-Liggett C."/>
            <person name="Carlton J."/>
        </authorList>
    </citation>
    <scope>NUCLEOTIDE SEQUENCE</scope>
    <source>
        <strain evidence="7">G3</strain>
    </source>
</reference>
<dbReference type="SMART" id="SM00220">
    <property type="entry name" value="S_TKc"/>
    <property type="match status" value="1"/>
</dbReference>
<dbReference type="GO" id="GO:0005634">
    <property type="term" value="C:nucleus"/>
    <property type="evidence" value="ECO:0000318"/>
    <property type="project" value="GO_Central"/>
</dbReference>
<dbReference type="EMBL" id="DS113626">
    <property type="protein sequence ID" value="EAX99747.1"/>
    <property type="molecule type" value="Genomic_DNA"/>
</dbReference>
<dbReference type="eggNOG" id="KOG1164">
    <property type="taxonomic scope" value="Eukaryota"/>
</dbReference>
<feature type="domain" description="Protein kinase" evidence="6">
    <location>
        <begin position="24"/>
        <end position="285"/>
    </location>
</feature>
<keyword evidence="8" id="KW-1185">Reference proteome</keyword>
<dbReference type="PANTHER" id="PTHR11909">
    <property type="entry name" value="CASEIN KINASE-RELATED"/>
    <property type="match status" value="1"/>
</dbReference>
<dbReference type="SMR" id="A2F5P7"/>
<dbReference type="AlphaFoldDB" id="A2F5P7"/>
<dbReference type="EC" id="2.7.11.1" evidence="1"/>
<keyword evidence="5" id="KW-0723">Serine/threonine-protein kinase</keyword>
<dbReference type="Pfam" id="PF00069">
    <property type="entry name" value="Pkinase"/>
    <property type="match status" value="1"/>
</dbReference>
<dbReference type="FunFam" id="1.10.510.10:FF:000886">
    <property type="entry name" value="CK1 family protein kinase"/>
    <property type="match status" value="1"/>
</dbReference>
<reference evidence="7" key="2">
    <citation type="journal article" date="2007" name="Science">
        <title>Draft genome sequence of the sexually transmitted pathogen Trichomonas vaginalis.</title>
        <authorList>
            <person name="Carlton J.M."/>
            <person name="Hirt R.P."/>
            <person name="Silva J.C."/>
            <person name="Delcher A.L."/>
            <person name="Schatz M."/>
            <person name="Zhao Q."/>
            <person name="Wortman J.R."/>
            <person name="Bidwell S.L."/>
            <person name="Alsmark U.C.M."/>
            <person name="Besteiro S."/>
            <person name="Sicheritz-Ponten T."/>
            <person name="Noel C.J."/>
            <person name="Dacks J.B."/>
            <person name="Foster P.G."/>
            <person name="Simillion C."/>
            <person name="Van de Peer Y."/>
            <person name="Miranda-Saavedra D."/>
            <person name="Barton G.J."/>
            <person name="Westrop G.D."/>
            <person name="Mueller S."/>
            <person name="Dessi D."/>
            <person name="Fiori P.L."/>
            <person name="Ren Q."/>
            <person name="Paulsen I."/>
            <person name="Zhang H."/>
            <person name="Bastida-Corcuera F.D."/>
            <person name="Simoes-Barbosa A."/>
            <person name="Brown M.T."/>
            <person name="Hayes R.D."/>
            <person name="Mukherjee M."/>
            <person name="Okumura C.Y."/>
            <person name="Schneider R."/>
            <person name="Smith A.J."/>
            <person name="Vanacova S."/>
            <person name="Villalvazo M."/>
            <person name="Haas B.J."/>
            <person name="Pertea M."/>
            <person name="Feldblyum T.V."/>
            <person name="Utterback T.R."/>
            <person name="Shu C.L."/>
            <person name="Osoegawa K."/>
            <person name="de Jong P.J."/>
            <person name="Hrdy I."/>
            <person name="Horvathova L."/>
            <person name="Zubacova Z."/>
            <person name="Dolezal P."/>
            <person name="Malik S.B."/>
            <person name="Logsdon J.M. Jr."/>
            <person name="Henze K."/>
            <person name="Gupta A."/>
            <person name="Wang C.C."/>
            <person name="Dunne R.L."/>
            <person name="Upcroft J.A."/>
            <person name="Upcroft P."/>
            <person name="White O."/>
            <person name="Salzberg S.L."/>
            <person name="Tang P."/>
            <person name="Chiu C.-H."/>
            <person name="Lee Y.-S."/>
            <person name="Embley T.M."/>
            <person name="Coombs G.H."/>
            <person name="Mottram J.C."/>
            <person name="Tachezy J."/>
            <person name="Fraser-Liggett C.M."/>
            <person name="Johnson P.J."/>
        </authorList>
    </citation>
    <scope>NUCLEOTIDE SEQUENCE [LARGE SCALE GENOMIC DNA]</scope>
    <source>
        <strain evidence="7">G3</strain>
    </source>
</reference>
<evidence type="ECO:0000313" key="7">
    <source>
        <dbReference type="EMBL" id="EAX99747.1"/>
    </source>
</evidence>
<dbReference type="GO" id="GO:0005737">
    <property type="term" value="C:cytoplasm"/>
    <property type="evidence" value="ECO:0000318"/>
    <property type="project" value="GO_Central"/>
</dbReference>
<dbReference type="PROSITE" id="PS00107">
    <property type="entry name" value="PROTEIN_KINASE_ATP"/>
    <property type="match status" value="1"/>
</dbReference>
<protein>
    <recommendedName>
        <fullName evidence="1">non-specific serine/threonine protein kinase</fullName>
        <ecNumber evidence="1">2.7.11.1</ecNumber>
    </recommendedName>
</protein>
<evidence type="ECO:0000256" key="5">
    <source>
        <dbReference type="RuleBase" id="RU000304"/>
    </source>
</evidence>
<evidence type="ECO:0000256" key="4">
    <source>
        <dbReference type="PROSITE-ProRule" id="PRU10141"/>
    </source>
</evidence>
<evidence type="ECO:0000313" key="8">
    <source>
        <dbReference type="Proteomes" id="UP000001542"/>
    </source>
</evidence>